<dbReference type="PROSITE" id="PS00012">
    <property type="entry name" value="PHOSPHOPANTETHEINE"/>
    <property type="match status" value="3"/>
</dbReference>
<dbReference type="Gene3D" id="1.10.1200.10">
    <property type="entry name" value="ACP-like"/>
    <property type="match status" value="3"/>
</dbReference>
<dbReference type="RefSeq" id="WP_189970500.1">
    <property type="nucleotide sequence ID" value="NZ_BMUA01000036.1"/>
</dbReference>
<evidence type="ECO:0000256" key="4">
    <source>
        <dbReference type="ARBA" id="ARBA00022737"/>
    </source>
</evidence>
<dbReference type="Gene3D" id="3.30.300.30">
    <property type="match status" value="4"/>
</dbReference>
<dbReference type="InterPro" id="IPR009081">
    <property type="entry name" value="PP-bd_ACP"/>
</dbReference>
<organism evidence="7 8">
    <name type="scientific">Streptomyces violascens</name>
    <dbReference type="NCBI Taxonomy" id="67381"/>
    <lineage>
        <taxon>Bacteria</taxon>
        <taxon>Bacillati</taxon>
        <taxon>Actinomycetota</taxon>
        <taxon>Actinomycetes</taxon>
        <taxon>Kitasatosporales</taxon>
        <taxon>Streptomycetaceae</taxon>
        <taxon>Streptomyces</taxon>
    </lineage>
</organism>
<dbReference type="InterPro" id="IPR001242">
    <property type="entry name" value="Condensation_dom"/>
</dbReference>
<evidence type="ECO:0000256" key="3">
    <source>
        <dbReference type="ARBA" id="ARBA00022553"/>
    </source>
</evidence>
<dbReference type="SUPFAM" id="SSF47336">
    <property type="entry name" value="ACP-like"/>
    <property type="match status" value="4"/>
</dbReference>
<dbReference type="InterPro" id="IPR001031">
    <property type="entry name" value="Thioesterase"/>
</dbReference>
<dbReference type="PANTHER" id="PTHR45527">
    <property type="entry name" value="NONRIBOSOMAL PEPTIDE SYNTHETASE"/>
    <property type="match status" value="1"/>
</dbReference>
<dbReference type="Gene3D" id="3.40.50.12780">
    <property type="entry name" value="N-terminal domain of ligase-like"/>
    <property type="match status" value="2"/>
</dbReference>
<dbReference type="Pfam" id="PF00550">
    <property type="entry name" value="PP-binding"/>
    <property type="match status" value="4"/>
</dbReference>
<feature type="domain" description="Carrier" evidence="6">
    <location>
        <begin position="5134"/>
        <end position="5209"/>
    </location>
</feature>
<dbReference type="NCBIfam" id="TIGR01720">
    <property type="entry name" value="NRPS-para261"/>
    <property type="match status" value="2"/>
</dbReference>
<evidence type="ECO:0000256" key="1">
    <source>
        <dbReference type="ARBA" id="ARBA00001957"/>
    </source>
</evidence>
<dbReference type="Pfam" id="PF00501">
    <property type="entry name" value="AMP-binding"/>
    <property type="match status" value="4"/>
</dbReference>
<dbReference type="SUPFAM" id="SSF52777">
    <property type="entry name" value="CoA-dependent acyltransferases"/>
    <property type="match status" value="12"/>
</dbReference>
<protein>
    <recommendedName>
        <fullName evidence="6">Carrier domain-containing protein</fullName>
    </recommendedName>
</protein>
<sequence>MIPLSYAQRRLWFLDRFEGPSATYNVPLALWLTGDLDTAALTAALRDVVGRHESLRTVLFEEEGVPYQRILPVEDAVLDVPVVPVRPDKVDDAIAEAINYAFDLYAEIPVRARILKHGPDGHVLVLLFHHIAADGESAVPLLRDLTEAYTARIEGEAPGWEDLPVQYSDYTLWQRDLLGDENDPESMLYSQLAHWREELAGMDQPLPLPLDRVRPSTASHGGDTVEFHIEPELRAAVEQLAQDKGLTVSMVLQSTLAVLLHHLGAGTDIPIGSPIAGRIDEDLADLVGFFVNTWVLRVQLPGNPSFESLLDQVKDKALGAYENQDAPFEMLVDQLAPERSTAYNPLFQVFFAWQNISRAEIDLPGLEARLDFEQLGTKSSKFDLEFNVAPAAEGDGARGTIEYATDLFDRDTVQSIGERYVRVLAQLIADPAKPVGALEILSPAEREQFAALNATAAEVPQVTVPALFEQQAAATPDAVAVVFEDAELTYAEVNARANRLARELVSRGVGPESVVALSLPRSAELVIGLLAVLKAGGAYLPIDPKYPSHRLEFILGEAKPQLILTDADTVSVLPKTDTPVLFLGDVDPEIGDAADLTDADRSGPLGQQHLAYVMYTSGSSGTPKGVAITHANVVNGITHLAERIGAGPGRKALAGTSINFDVSAFEIFTNLCHGGTIEVVRDVLVLADRERWDGHIISTVPSAFGELVDQIADRITVDTLVFAGEALPASLVTKVRETFPGVRVVNAYGQTESFYATAFTVADGQEWEGSGNAPIGRPLGNMRAYVLGPTLRPVAPGVAGELYIAGNVARGYLGRPDLTFERFLPDLFGTPGDRMYRTGDMARWNSDGQLEYVGRGDSQVKVRGFRIEPGEVEAALLAHPGVGQAAVIAREGQGTNAAKQLVGYVVPAFTSDENSHDFRSGIEATDLRAFASQRLPDFMVPSAFVILDRLPLMPNGKLDRKALPEPEFTGGEYRAPRSDAEKVLAGVYAEVLGLDRVGIDDDFFAVGGDSIRSIQVVSRARAQGLEVTPRQIFECRTVADLADVARTESTGGIVLEEFEGGGTGLLPLLPIAQYMLELGGGYDRFSMSLLAELPLDIDEPGLVATLNAVFDRHDILRSAILTEDGGAMRVDPAGSVDTSALIRRISCDGTWDEAWQASAEAELDAATGRLDTAAGVMAQFVWFDPTDATIPGRLVIALHHAVIDGVSWRILLPDFAAAWQQVKDGKTPELPQSGTSVRRWTHALIDEANSPERTAELPLWRSVLDGPDPLLGSRALDPAVDTRTALDHLTVQLPAHITDALLTKVPAAFHGGVNDGLLAALALAVAKWRRDRGIEETSTLIKLEGHGREQDVVPGADLSTTVGWFTSMFPVRLDTAGFDLDEAFAGGPAAGGVVKAVKEQLLAIPDKGLGFGLLRYLNEETAAELKQLATGQIGFNYLGRFSSADMPESLRGLGFTQISEMAAPLDEDMPAMSSLEINSMVIDTDQGAQLDVSAGFPAGLLARADVEELIGLWFKALEALALHAAAPGAGGLTPSDLPLVNVTQQDIEVWEERYPGLVDVWPLTALQSGLLFHTMLNDDSWDAYQMQMAFHIEGRIDPARMRAAAQAMLDRHANLRTAFVTDLAGHQVQVVVDGVEVPWQDIDLRGLDEQARAEAFDRFLVEDHRRSFDPVTPPMLRLTLVRTEDDQSELVLTANHVLFDGWSLPILMQDLLRLYGSAGDASVLPRVRGFKDFLVHLSRLDHDETARAWAEELAGVEEPTILLPGAASEHGSSGIGHVQVPLPLEEVRELNRRASELGVTVNTLVQGTWAVLLGQLTGRQDVVFGATVSGRPPAVTGVDSIVGMFINTLPVRVEYTQSDTLAEVLHNLQMRQAALLDHHHYGLTEIHQATGLKTLFDTLVVFESYPVDRDGLSDANSAAGIAFTGIRPSTGTHYPLTVMADADPHLRLTLQFQEHVLDRDTVEVMAGRLLRVLRQLIADPTVPVGRVDVLEPAERVHLIEQLNAAEALTPDATIPALFEQQAAATPDAVAVVFEDTELTYAEVNARANRLARELVSRGAGPESVVALSLPRSAELVIGLLAVLKSGAAYLPIDPKYPSHRLEFILGEAKPQLVLTDADTVSVLPKTDAPVLFLGDVDFDDVDLDITAGVPDLGDGDRRGALLADHLAYVMYTSGSSGTPKGVAITHHNVVNGVTQLAERIGAGPGRKALAGTSINFDVSAFEIFTTLCTGGTVEVVRDVLVLGERDGWSGNVISTVPSAFAELLDQIADKTSVDVLVFAGEALPADLVNRAREAFPGVQIINAYGQTESFYATTFTASGSPAALGSAPIGSPLGNMRAYVLSPGLQPVPQGVAGELYIGGNVGRGYRGRPDLTAERFVADPYGVPGSRMYRTGDMARWNSEGRLEYIGRSDTQIKVRGFRIEPGEVEAAIVAHPAVAQAAVIARAGAGSNAGKQLVAYVVPAEAGGITAEELREAAAERLPDFMVPAVFMTLDRLPLMPNGKLDRAALPEPEFTSGAYRAPRTTDEETLAGLFGEVLGLERVGIDDNFFTLGGHSLLATRLISRIRTVLGAEVPIKVVFGSPTVAELATHLSSGVKVRTALTRLERRPEKLPLSFAQRRLWFIDKFEGPSATYNIPLNLKLTGDLDAPALAAALGDVVERHESLRTVYREDAEGVPFQLVVPVDEAVLDVPVVEVAPGELDAAISETAEYTFALEREIPVRARILAMGPQEHVLSLVIHHIASDGESMAPLIREVSAAYAARRAGQVPEFAELPVQYVDYAIWQRELLGEADDPESVLADQSGYWHKELSGIPQPLQLPADRPRPPKASYRGDMIEFTVEPQLLAAVEELARERDVTVSMVMQSVLAVLLHQLGAGDDIPIGSPIAGRTDDALDDLIGFFVNTWVLRAELAGNPTFDELIAQVKDKALGAYGNQDAPFERLVELLNPDRSTAYHPLFQVMFAWQNFAQADFDLPGLRVDFVPVITGTAKFDLFFNLTEVTEPTGREAQGLIEYATDLFDRATVEAMAARFVRVLRQLVADPAVRVGLVDVLEPAERELVLRGHNNTAVPTPQVTVPGLFEQQVAATPDAVAVVFEDTELTYAEVNARANRLARELVSRGVGPESVVALSLPRSAELVIGMLAVLKSGAAYLPIDPKYPSHRLEFILGEAKPQLVLTDAETVSVLPKTDIEALFLGDVDLENGDAADLTGRDRTAALKPQHLAYVMYTSGSSGTPKGVAISHHNVVNGVTQLAARINAGPGRKALAGTSINFDVSAFEIFTNLCHGGTIEVVRDVLVIGERGGWSGNVISTVPSAFSELLDQLAGSIEVDTVVFAGEALPATLVTRMRELIPGVQVINAYGQTESFYATSFAVWGDQEWEGMGSAPIGTPLGNMRTYVLGPGLQPVAPGVVGELYVGGNVGRGYLGRPDLTAERFVADPYGEPGSRMYRTGDLARWNTDGDLEYVGRSDTQVKVRGFRIEPGEVEAAMVAHPGVAQAAVVVRAGAGSNSAKQLVGYVVPVGAGEHTSAENVGENDYDLTAGVSSRDLRAFVGQRLPEFMVPSAFVIMDRLPLMPNGKLDRNALPEPEFTGGTYRAPRTPQEKVLAAVYADVLGLDRVGIDDDFFAVGGDSIRSIQVVTRARAQGVEVSPRQIFEQRTVAELAQVAESTGTAVVLEELEGGGVGLVPLLPIVKYMIELGGGYDRFSMSLALDLPLGIDEEGLVATLNAVVDRHDIMRSRLLLEDGGAIEIDPKGTLDAAGLIHRVECDGVWDEDWQRLAAVELNAATGRLDTAGGVMAQFVWFDSTNPEVPGRLLVALHHIAVDGVSWRILLPDFAEAWEQVKAGKTPELPAVGTSVRRWTHALVDEAKSESRLAEMDLWRRTLDGPDPVLGSRRLDPAIDLLSTVEQFTVRLPVAVTEALLTKVPAAFHGGVNDGLLAALALAVAKWRRDRGIDEPSTLIKLEGHGREQDVVPGADLSTTVGWFTSMFPLRLDTTGFDLDEAFAGGPAAGGVVKAVKEQLLAIPDKGLGFGLLRYLNPDTEAELKQHPTGQIGFNYLGRFSSADMPEHLRGLGWTQVADLDLAADLDADMPAMSTVEINSAVIDTELGAQLDAIVGFPTGVLTREEVQELADLWCQALEALTRHVADPEAGGLTPSDLPLLKKVSQSDIETWERDYPGLADAWPLTALQSGLLFQSMLNDDEAIDAYQMQIAFHISGQADPARMRAAGQALLDRYANLRTAFVHDSEGNQVQIVVDGLEVPWQEIDLTHLPEAERDAAFERFLAEDHHQHFDPVKPPLLRLALLKTGPDKSELVLTAHHVLFDGWSFPILMEDILRLYGSAGDGSVLPRVRGYRDFLVWLDKQDHDETARAWAAELEGVDEPTIVAPKGADEADDSAAGQVDVVLPMDEARQLNRRASELGITVNTLLQGAWAVLIGELTGRQDVLFGATVSGRPPTVTDVDLMVGLFINTLPVRVEYAPGDTLAEMLQRLQKRQAALLDHHHYGLAEIHQATGLKTLFDTLVVFESYPVDQEGLTEANTAGGITFTGIRPFSGTHYPLTLLADADPYLRLTLQYKEGVFGRDTVESLAASLVRILSQLAADPGRHIAQIEVLEEAERDRLLNQFNQADDPAPETTVPELFERQVVATPDAEAVVHEGVSLTYRELDIRANRLAVELTESGVGPESVVAVALPRSTDLVVGLLAVLKAGGAYLPIDPKYPSHRLEHILTEAAPQLVLTDSKTVSVLPDNDVPKLYVDELDLDSEREGVDDGEKVAPLRPQHLAYVMYTSGSTGKPKGVAITHSNVVNGVLRLATRIGAAPGRRMLAGTSVNFDVSAFEIFTTLVTGGSVEVVRDVLALGEKDRWEGNVISTVPSVFAELVDQLADKTTVDTLVFAGEALPASLVQQIRETFPGVRMVNAYGQSESFYATTFTVPDTEDWDGSGSAPIGSPLGHVRAYVLGPGLKPVPVGVVGELYIAGNVGRGYRGRADLTAERFVATPYGAAGERMYRTGDLARWNRDGQLEYVGRGDAQVKIRGFRIEPGEVEAALVAHPGVSQAAVVALDGGAAGKQLVGYAVAEQGAVDVDELRRFATDRLPAFMVPAAFMMLEKLPLTPNGKLDRAALPSPEFVGVEYRAPRNETESALAELFADILGLEKVGIDDNFFTLGGHSLLATRLNSRIRARMDVALPMRAVFQSPTVAELAAYLEADADSQENADPFARILPIKTGGDKEPLWWIHLAGGLAWPYLSFTGHLSGERPSYGIQARGLDGTLPLPDSVESLVNDYLEQIFSNQPEGPYHLAGWSFGGIVAHAMAAELQRRGHEVAFLGLLDAAPASHFANNAELEVAQVRSLLKDHSGELADNGEERLLEIASSIVVNNVEMLKKFDQPVFDGDALFFNATLNPEAPYMDQWKSHILGSLTVHDVKSTHYEICRPEHAADIAAAVDRFLEEQ</sequence>
<dbReference type="InterPro" id="IPR020806">
    <property type="entry name" value="PKS_PP-bd"/>
</dbReference>
<evidence type="ECO:0000313" key="7">
    <source>
        <dbReference type="EMBL" id="GHI43207.1"/>
    </source>
</evidence>
<keyword evidence="8" id="KW-1185">Reference proteome</keyword>
<dbReference type="InterPro" id="IPR036736">
    <property type="entry name" value="ACP-like_sf"/>
</dbReference>
<dbReference type="InterPro" id="IPR042099">
    <property type="entry name" value="ANL_N_sf"/>
</dbReference>
<dbReference type="CDD" id="cd19540">
    <property type="entry name" value="LCL_NRPS-like"/>
    <property type="match status" value="2"/>
</dbReference>
<dbReference type="SMART" id="SM00823">
    <property type="entry name" value="PKS_PP"/>
    <property type="match status" value="4"/>
</dbReference>
<dbReference type="InterPro" id="IPR023213">
    <property type="entry name" value="CAT-like_dom_sf"/>
</dbReference>
<dbReference type="Pfam" id="PF00975">
    <property type="entry name" value="Thioesterase"/>
    <property type="match status" value="1"/>
</dbReference>
<dbReference type="Gene3D" id="3.30.559.10">
    <property type="entry name" value="Chloramphenicol acetyltransferase-like domain"/>
    <property type="match status" value="6"/>
</dbReference>
<dbReference type="PANTHER" id="PTHR45527:SF1">
    <property type="entry name" value="FATTY ACID SYNTHASE"/>
    <property type="match status" value="1"/>
</dbReference>
<dbReference type="Pfam" id="PF00668">
    <property type="entry name" value="Condensation"/>
    <property type="match status" value="6"/>
</dbReference>
<dbReference type="SUPFAM" id="SSF56801">
    <property type="entry name" value="Acetyl-CoA synthetase-like"/>
    <property type="match status" value="4"/>
</dbReference>
<dbReference type="InterPro" id="IPR045851">
    <property type="entry name" value="AMP-bd_C_sf"/>
</dbReference>
<dbReference type="Gene3D" id="3.40.50.1820">
    <property type="entry name" value="alpha/beta hydrolase"/>
    <property type="match status" value="1"/>
</dbReference>
<keyword evidence="4" id="KW-0677">Repeat</keyword>
<feature type="domain" description="Carrier" evidence="6">
    <location>
        <begin position="975"/>
        <end position="1049"/>
    </location>
</feature>
<dbReference type="NCBIfam" id="TIGR01733">
    <property type="entry name" value="AA-adenyl-dom"/>
    <property type="match status" value="4"/>
</dbReference>
<dbReference type="InterPro" id="IPR006162">
    <property type="entry name" value="Ppantetheine_attach_site"/>
</dbReference>
<proteinExistence type="predicted"/>
<dbReference type="EMBL" id="BNDY01000018">
    <property type="protein sequence ID" value="GHI43207.1"/>
    <property type="molecule type" value="Genomic_DNA"/>
</dbReference>
<dbReference type="PROSITE" id="PS50075">
    <property type="entry name" value="CARRIER"/>
    <property type="match status" value="4"/>
</dbReference>
<dbReference type="InterPro" id="IPR020845">
    <property type="entry name" value="AMP-binding_CS"/>
</dbReference>
<dbReference type="CDD" id="cd05930">
    <property type="entry name" value="A_NRPS"/>
    <property type="match status" value="4"/>
</dbReference>
<feature type="domain" description="Carrier" evidence="6">
    <location>
        <begin position="2520"/>
        <end position="2595"/>
    </location>
</feature>
<dbReference type="NCBIfam" id="NF003417">
    <property type="entry name" value="PRK04813.1"/>
    <property type="match status" value="4"/>
</dbReference>
<dbReference type="SMART" id="SM00824">
    <property type="entry name" value="PKS_TE"/>
    <property type="match status" value="1"/>
</dbReference>
<reference evidence="7" key="1">
    <citation type="submission" date="2024-05" db="EMBL/GenBank/DDBJ databases">
        <title>Whole genome shotgun sequence of Streptomyces violascens NBRC 12920.</title>
        <authorList>
            <person name="Komaki H."/>
            <person name="Tamura T."/>
        </authorList>
    </citation>
    <scope>NUCLEOTIDE SEQUENCE</scope>
    <source>
        <strain evidence="7">NBRC 12920</strain>
    </source>
</reference>
<dbReference type="InterPro" id="IPR010071">
    <property type="entry name" value="AA_adenyl_dom"/>
</dbReference>
<dbReference type="Gene3D" id="2.30.38.10">
    <property type="entry name" value="Luciferase, Domain 3"/>
    <property type="match status" value="2"/>
</dbReference>
<dbReference type="PROSITE" id="PS00455">
    <property type="entry name" value="AMP_BINDING"/>
    <property type="match status" value="4"/>
</dbReference>
<dbReference type="InterPro" id="IPR025110">
    <property type="entry name" value="AMP-bd_C"/>
</dbReference>
<dbReference type="Pfam" id="PF13193">
    <property type="entry name" value="AMP-binding_C"/>
    <property type="match status" value="4"/>
</dbReference>
<keyword evidence="3" id="KW-0597">Phosphoprotein</keyword>
<comment type="cofactor">
    <cofactor evidence="1">
        <name>pantetheine 4'-phosphate</name>
        <dbReference type="ChEBI" id="CHEBI:47942"/>
    </cofactor>
</comment>
<dbReference type="CDD" id="cd19543">
    <property type="entry name" value="DCL_NRPS"/>
    <property type="match status" value="2"/>
</dbReference>
<gene>
    <name evidence="7" type="ORF">Sviol_76150</name>
</gene>
<dbReference type="InterPro" id="IPR010060">
    <property type="entry name" value="NRPS_synth"/>
</dbReference>
<evidence type="ECO:0000256" key="2">
    <source>
        <dbReference type="ARBA" id="ARBA00022450"/>
    </source>
</evidence>
<dbReference type="InterPro" id="IPR020802">
    <property type="entry name" value="TesA-like"/>
</dbReference>
<dbReference type="Gene3D" id="3.30.559.30">
    <property type="entry name" value="Nonribosomal peptide synthetase, condensation domain"/>
    <property type="match status" value="6"/>
</dbReference>
<comment type="caution">
    <text evidence="7">The sequence shown here is derived from an EMBL/GenBank/DDBJ whole genome shotgun (WGS) entry which is preliminary data.</text>
</comment>
<dbReference type="SUPFAM" id="SSF53474">
    <property type="entry name" value="alpha/beta-Hydrolases"/>
    <property type="match status" value="1"/>
</dbReference>
<evidence type="ECO:0000256" key="5">
    <source>
        <dbReference type="ARBA" id="ARBA00023194"/>
    </source>
</evidence>
<dbReference type="InterPro" id="IPR029058">
    <property type="entry name" value="AB_hydrolase_fold"/>
</dbReference>
<keyword evidence="2" id="KW-0596">Phosphopantetheine</keyword>
<name>A0ABQ3R0Z6_9ACTN</name>
<feature type="domain" description="Carrier" evidence="6">
    <location>
        <begin position="3594"/>
        <end position="3668"/>
    </location>
</feature>
<evidence type="ECO:0000313" key="8">
    <source>
        <dbReference type="Proteomes" id="UP001050808"/>
    </source>
</evidence>
<evidence type="ECO:0000259" key="6">
    <source>
        <dbReference type="PROSITE" id="PS50075"/>
    </source>
</evidence>
<dbReference type="InterPro" id="IPR000873">
    <property type="entry name" value="AMP-dep_synth/lig_dom"/>
</dbReference>
<accession>A0ABQ3R0Z6</accession>
<keyword evidence="5" id="KW-0045">Antibiotic biosynthesis</keyword>
<dbReference type="Gene3D" id="3.40.50.980">
    <property type="match status" value="4"/>
</dbReference>
<dbReference type="Proteomes" id="UP001050808">
    <property type="component" value="Unassembled WGS sequence"/>
</dbReference>